<dbReference type="SMART" id="SM00105">
    <property type="entry name" value="ArfGap"/>
    <property type="match status" value="1"/>
</dbReference>
<dbReference type="GO" id="GO:0000139">
    <property type="term" value="C:Golgi membrane"/>
    <property type="evidence" value="ECO:0007669"/>
    <property type="project" value="TreeGrafter"/>
</dbReference>
<feature type="region of interest" description="Disordered" evidence="6">
    <location>
        <begin position="399"/>
        <end position="476"/>
    </location>
</feature>
<feature type="domain" description="Arf-GAP" evidence="7">
    <location>
        <begin position="66"/>
        <end position="184"/>
    </location>
</feature>
<dbReference type="InterPro" id="IPR037278">
    <property type="entry name" value="ARFGAP/RecO"/>
</dbReference>
<dbReference type="GO" id="GO:0008270">
    <property type="term" value="F:zinc ion binding"/>
    <property type="evidence" value="ECO:0007669"/>
    <property type="project" value="UniProtKB-KW"/>
</dbReference>
<feature type="region of interest" description="Disordered" evidence="6">
    <location>
        <begin position="355"/>
        <end position="380"/>
    </location>
</feature>
<dbReference type="STRING" id="244447.ENSCSEP00000005932"/>
<evidence type="ECO:0000256" key="5">
    <source>
        <dbReference type="PROSITE-ProRule" id="PRU00288"/>
    </source>
</evidence>
<keyword evidence="2" id="KW-0479">Metal-binding</keyword>
<dbReference type="InParanoid" id="A0A3P8UU77"/>
<feature type="compositionally biased region" description="Polar residues" evidence="6">
    <location>
        <begin position="368"/>
        <end position="380"/>
    </location>
</feature>
<evidence type="ECO:0000256" key="1">
    <source>
        <dbReference type="ARBA" id="ARBA00022468"/>
    </source>
</evidence>
<dbReference type="Ensembl" id="ENSCSET00000005996.1">
    <property type="protein sequence ID" value="ENSCSEP00000005932.1"/>
    <property type="gene ID" value="ENSCSEG00000003833.1"/>
</dbReference>
<dbReference type="GO" id="GO:0005096">
    <property type="term" value="F:GTPase activator activity"/>
    <property type="evidence" value="ECO:0007669"/>
    <property type="project" value="UniProtKB-KW"/>
</dbReference>
<dbReference type="GO" id="GO:0032012">
    <property type="term" value="P:regulation of ARF protein signal transduction"/>
    <property type="evidence" value="ECO:0007669"/>
    <property type="project" value="TreeGrafter"/>
</dbReference>
<dbReference type="InterPro" id="IPR001164">
    <property type="entry name" value="ArfGAP_dom"/>
</dbReference>
<organism evidence="8 9">
    <name type="scientific">Cynoglossus semilaevis</name>
    <name type="common">Tongue sole</name>
    <dbReference type="NCBI Taxonomy" id="244447"/>
    <lineage>
        <taxon>Eukaryota</taxon>
        <taxon>Metazoa</taxon>
        <taxon>Chordata</taxon>
        <taxon>Craniata</taxon>
        <taxon>Vertebrata</taxon>
        <taxon>Euteleostomi</taxon>
        <taxon>Actinopterygii</taxon>
        <taxon>Neopterygii</taxon>
        <taxon>Teleostei</taxon>
        <taxon>Neoteleostei</taxon>
        <taxon>Acanthomorphata</taxon>
        <taxon>Carangaria</taxon>
        <taxon>Pleuronectiformes</taxon>
        <taxon>Pleuronectoidei</taxon>
        <taxon>Cynoglossidae</taxon>
        <taxon>Cynoglossinae</taxon>
        <taxon>Cynoglossus</taxon>
    </lineage>
</organism>
<keyword evidence="1" id="KW-0343">GTPase activation</keyword>
<keyword evidence="4" id="KW-0862">Zinc</keyword>
<evidence type="ECO:0000256" key="6">
    <source>
        <dbReference type="SAM" id="MobiDB-lite"/>
    </source>
</evidence>
<proteinExistence type="predicted"/>
<dbReference type="AlphaFoldDB" id="A0A3P8UU77"/>
<reference evidence="8" key="3">
    <citation type="submission" date="2025-09" db="UniProtKB">
        <authorList>
            <consortium name="Ensembl"/>
        </authorList>
    </citation>
    <scope>IDENTIFICATION</scope>
</reference>
<dbReference type="GO" id="GO:0030100">
    <property type="term" value="P:regulation of endocytosis"/>
    <property type="evidence" value="ECO:0007669"/>
    <property type="project" value="TreeGrafter"/>
</dbReference>
<dbReference type="CDD" id="cd08830">
    <property type="entry name" value="ArfGap_ArfGap1"/>
    <property type="match status" value="1"/>
</dbReference>
<reference evidence="8 9" key="1">
    <citation type="journal article" date="2014" name="Nat. Genet.">
        <title>Whole-genome sequence of a flatfish provides insights into ZW sex chromosome evolution and adaptation to a benthic lifestyle.</title>
        <authorList>
            <person name="Chen S."/>
            <person name="Zhang G."/>
            <person name="Shao C."/>
            <person name="Huang Q."/>
            <person name="Liu G."/>
            <person name="Zhang P."/>
            <person name="Song W."/>
            <person name="An N."/>
            <person name="Chalopin D."/>
            <person name="Volff J.N."/>
            <person name="Hong Y."/>
            <person name="Li Q."/>
            <person name="Sha Z."/>
            <person name="Zhou H."/>
            <person name="Xie M."/>
            <person name="Yu Q."/>
            <person name="Liu Y."/>
            <person name="Xiang H."/>
            <person name="Wang N."/>
            <person name="Wu K."/>
            <person name="Yang C."/>
            <person name="Zhou Q."/>
            <person name="Liao X."/>
            <person name="Yang L."/>
            <person name="Hu Q."/>
            <person name="Zhang J."/>
            <person name="Meng L."/>
            <person name="Jin L."/>
            <person name="Tian Y."/>
            <person name="Lian J."/>
            <person name="Yang J."/>
            <person name="Miao G."/>
            <person name="Liu S."/>
            <person name="Liang Z."/>
            <person name="Yan F."/>
            <person name="Li Y."/>
            <person name="Sun B."/>
            <person name="Zhang H."/>
            <person name="Zhang J."/>
            <person name="Zhu Y."/>
            <person name="Du M."/>
            <person name="Zhao Y."/>
            <person name="Schartl M."/>
            <person name="Tang Q."/>
            <person name="Wang J."/>
        </authorList>
    </citation>
    <scope>NUCLEOTIDE SEQUENCE</scope>
</reference>
<dbReference type="OMA" id="MSKLWEV"/>
<dbReference type="Proteomes" id="UP000265120">
    <property type="component" value="Chromosome 11"/>
</dbReference>
<dbReference type="PRINTS" id="PR00405">
    <property type="entry name" value="REVINTRACTNG"/>
</dbReference>
<dbReference type="SUPFAM" id="SSF57863">
    <property type="entry name" value="ArfGap/RecO-like zinc finger"/>
    <property type="match status" value="1"/>
</dbReference>
<reference evidence="8" key="2">
    <citation type="submission" date="2025-08" db="UniProtKB">
        <authorList>
            <consortium name="Ensembl"/>
        </authorList>
    </citation>
    <scope>IDENTIFICATION</scope>
</reference>
<evidence type="ECO:0000313" key="8">
    <source>
        <dbReference type="Ensembl" id="ENSCSEP00000005932.1"/>
    </source>
</evidence>
<evidence type="ECO:0000259" key="7">
    <source>
        <dbReference type="PROSITE" id="PS50115"/>
    </source>
</evidence>
<evidence type="ECO:0000256" key="3">
    <source>
        <dbReference type="ARBA" id="ARBA00022771"/>
    </source>
</evidence>
<evidence type="ECO:0000313" key="9">
    <source>
        <dbReference type="Proteomes" id="UP000265120"/>
    </source>
</evidence>
<keyword evidence="3 5" id="KW-0863">Zinc-finger</keyword>
<feature type="compositionally biased region" description="Polar residues" evidence="6">
    <location>
        <begin position="425"/>
        <end position="439"/>
    </location>
</feature>
<dbReference type="GeneTree" id="ENSGT00890000139515"/>
<dbReference type="InterPro" id="IPR038508">
    <property type="entry name" value="ArfGAP_dom_sf"/>
</dbReference>
<accession>A0A3P8UU77</accession>
<feature type="compositionally biased region" description="Polar residues" evidence="6">
    <location>
        <begin position="399"/>
        <end position="417"/>
    </location>
</feature>
<keyword evidence="9" id="KW-1185">Reference proteome</keyword>
<dbReference type="Pfam" id="PF01412">
    <property type="entry name" value="ArfGap"/>
    <property type="match status" value="1"/>
</dbReference>
<dbReference type="PANTHER" id="PTHR46395:SF1">
    <property type="entry name" value="ADP-RIBOSYLATION FACTOR GTPASE-ACTIVATING PROTEIN 1"/>
    <property type="match status" value="1"/>
</dbReference>
<dbReference type="PROSITE" id="PS50115">
    <property type="entry name" value="ARFGAP"/>
    <property type="match status" value="1"/>
</dbReference>
<evidence type="ECO:0000256" key="4">
    <source>
        <dbReference type="ARBA" id="ARBA00022833"/>
    </source>
</evidence>
<dbReference type="FunFam" id="1.10.220.150:FF:000020">
    <property type="entry name" value="ADP ribosylation factor GTPase activating protein 1"/>
    <property type="match status" value="1"/>
</dbReference>
<feature type="compositionally biased region" description="Polar residues" evidence="6">
    <location>
        <begin position="187"/>
        <end position="201"/>
    </location>
</feature>
<evidence type="ECO:0000256" key="2">
    <source>
        <dbReference type="ARBA" id="ARBA00022723"/>
    </source>
</evidence>
<dbReference type="PANTHER" id="PTHR46395">
    <property type="entry name" value="ADP-RIBOSYLATION FACTOR GTPASE-ACTIVATING PROTEIN 1"/>
    <property type="match status" value="1"/>
</dbReference>
<feature type="region of interest" description="Disordered" evidence="6">
    <location>
        <begin position="187"/>
        <end position="222"/>
    </location>
</feature>
<name>A0A3P8UU77_CYNSE</name>
<protein>
    <submittedName>
        <fullName evidence="8">ADP-ribosylation factor GTPase activating protein 1</fullName>
    </submittedName>
</protein>
<sequence>MASPRSRRVLKEVRTQDENNVRSNATRAHTPEQETTRWNYYIYLLEVEVELCFGEEHECNGHRFTQNVHKILNVCLSFLQLCFECGAFNPQWVSVTYGIWICLECSGKHRGLGVHLSFVRSVTMDKWKDIELEKMKAGGNGKFRLFLELQDDYDPTWNLQEKYNSKAAALFRDKVATLAEGKEWSIETSPARNWTSPQPKTSLSSSHRSVGGSGQNSAKSGDKAFEDWLSDDVNSYQSGGGYSGNQENRYVGFGNTVTPEKKEDDFLNNAMSSIYTGWSSFTVGASKFASIAKDNTTKLANQATLKATELGQSLNENVIKPTQEKVKDGKLLDEMTVSITGLANKVQGAGAKLSNMFSGKPEDGSAGESYQNMDGTEGYQSVSAQPIAKDFWETFGSNTSLKAKKSPSSDSWTIADNSTKKSSDSWDNWGSEAASNNKNSTEESWEAWDNNWENADGKTKKSPTKPAEDNWENADW</sequence>
<dbReference type="Gene3D" id="1.10.220.150">
    <property type="entry name" value="Arf GTPase activating protein"/>
    <property type="match status" value="1"/>
</dbReference>